<evidence type="ECO:0000256" key="3">
    <source>
        <dbReference type="ARBA" id="ARBA00023015"/>
    </source>
</evidence>
<dbReference type="AlphaFoldDB" id="A0A0K8VVS0"/>
<evidence type="ECO:0000256" key="1">
    <source>
        <dbReference type="ARBA" id="ARBA00011764"/>
    </source>
</evidence>
<dbReference type="GO" id="GO:0003677">
    <property type="term" value="F:DNA binding"/>
    <property type="evidence" value="ECO:0007669"/>
    <property type="project" value="UniProtKB-KW"/>
</dbReference>
<evidence type="ECO:0000256" key="5">
    <source>
        <dbReference type="ARBA" id="ARBA00023163"/>
    </source>
</evidence>
<reference evidence="8" key="1">
    <citation type="submission" date="2015-06" db="EMBL/GenBank/DDBJ databases">
        <authorList>
            <person name="Hoefler B.C."/>
            <person name="Straight P.D."/>
        </authorList>
    </citation>
    <scope>NUCLEOTIDE SEQUENCE</scope>
</reference>
<comment type="function">
    <text evidence="6">Involved in transvection phenomena (= synapsis-dependent gene expression), where the synaptic pairing of chromosomes carrying genes with which zeste interacts influences the expression of these genes. Zeste binds to DNA and stimulates transcription from a nearby promoter.</text>
</comment>
<comment type="subunit">
    <text evidence="1">Self-associates forming complexes of several hundred monomers.</text>
</comment>
<keyword evidence="5" id="KW-0804">Transcription</keyword>
<evidence type="ECO:0000256" key="2">
    <source>
        <dbReference type="ARBA" id="ARBA00016807"/>
    </source>
</evidence>
<dbReference type="EMBL" id="GDHF01009337">
    <property type="protein sequence ID" value="JAI42977.1"/>
    <property type="molecule type" value="Transcribed_RNA"/>
</dbReference>
<name>A0A0K8VVS0_BACLA</name>
<evidence type="ECO:0000259" key="7">
    <source>
        <dbReference type="Pfam" id="PF13873"/>
    </source>
</evidence>
<accession>A0A0K8VVS0</accession>
<evidence type="ECO:0000256" key="6">
    <source>
        <dbReference type="ARBA" id="ARBA00025466"/>
    </source>
</evidence>
<dbReference type="OrthoDB" id="8064265at2759"/>
<evidence type="ECO:0000313" key="8">
    <source>
        <dbReference type="EMBL" id="JAI42977.1"/>
    </source>
</evidence>
<feature type="domain" description="Myb/SANT-like DNA-binding" evidence="7">
    <location>
        <begin position="6"/>
        <end position="81"/>
    </location>
</feature>
<keyword evidence="3" id="KW-0805">Transcription regulation</keyword>
<sequence length="233" mass="26428">MEKTIKRTTQRQFETMVQLMERNPDLARGLAPFGSTKKNRMELWEGIASELNNIGPPIRSGSEWNKVWLDYKLKLKRKIADNRKEIAATGGIGWSYTQRSVTPLEQAVDELLSLQQAVNPSGAAFGSTAPTPAPAPAPTPAYVEEEHLEDVEVQPEQAANISISTRQAPTRVEERENLRMKALEKQADTQESLVGIMKNIHSVCNEISRYTRKIYELKKEKLVLYKMKEGRKY</sequence>
<organism evidence="8">
    <name type="scientific">Bactrocera latifrons</name>
    <name type="common">Malaysian fruit fly</name>
    <name type="synonym">Chaetodacus latifrons</name>
    <dbReference type="NCBI Taxonomy" id="174628"/>
    <lineage>
        <taxon>Eukaryota</taxon>
        <taxon>Metazoa</taxon>
        <taxon>Ecdysozoa</taxon>
        <taxon>Arthropoda</taxon>
        <taxon>Hexapoda</taxon>
        <taxon>Insecta</taxon>
        <taxon>Pterygota</taxon>
        <taxon>Neoptera</taxon>
        <taxon>Endopterygota</taxon>
        <taxon>Diptera</taxon>
        <taxon>Brachycera</taxon>
        <taxon>Muscomorpha</taxon>
        <taxon>Tephritoidea</taxon>
        <taxon>Tephritidae</taxon>
        <taxon>Bactrocera</taxon>
        <taxon>Bactrocera</taxon>
    </lineage>
</organism>
<proteinExistence type="predicted"/>
<keyword evidence="4" id="KW-0238">DNA-binding</keyword>
<dbReference type="InterPro" id="IPR028002">
    <property type="entry name" value="Myb_DNA-bind_5"/>
</dbReference>
<evidence type="ECO:0000256" key="4">
    <source>
        <dbReference type="ARBA" id="ARBA00023125"/>
    </source>
</evidence>
<gene>
    <name evidence="8" type="ORF">c6_g3_i1</name>
</gene>
<dbReference type="Pfam" id="PF13873">
    <property type="entry name" value="Myb_DNA-bind_5"/>
    <property type="match status" value="1"/>
</dbReference>
<protein>
    <recommendedName>
        <fullName evidence="2">Regulatory protein zeste</fullName>
    </recommendedName>
</protein>